<feature type="domain" description="Response regulatory" evidence="6">
    <location>
        <begin position="2"/>
        <end position="116"/>
    </location>
</feature>
<feature type="modified residue" description="4-aspartylphosphate" evidence="4">
    <location>
        <position position="51"/>
    </location>
</feature>
<keyword evidence="1" id="KW-0805">Transcription regulation</keyword>
<dbReference type="GO" id="GO:0000156">
    <property type="term" value="F:phosphorelay response regulator activity"/>
    <property type="evidence" value="ECO:0007669"/>
    <property type="project" value="TreeGrafter"/>
</dbReference>
<dbReference type="EMBL" id="QFPW01000040">
    <property type="protein sequence ID" value="PZQ45759.1"/>
    <property type="molecule type" value="Genomic_DNA"/>
</dbReference>
<dbReference type="GO" id="GO:0005829">
    <property type="term" value="C:cytosol"/>
    <property type="evidence" value="ECO:0007669"/>
    <property type="project" value="TreeGrafter"/>
</dbReference>
<evidence type="ECO:0000256" key="1">
    <source>
        <dbReference type="ARBA" id="ARBA00023015"/>
    </source>
</evidence>
<sequence length="220" mass="24629">MRVLLVEDDRMIADALRRALAAEGMDVDWARDGLEGEEALLGAVHALVLLDLGLPLRDGFDLLAALRRRGDRVPLLVLSARDDLESRVRGLDLGADDYLVKPFEITELLARMRALLRRQAGHARSVIGTDALALDLGTRELSFRGAREVLPAREFALMRALLERPGQILSRAQLEDRIYGWGHEVESNAIDVLIHYVRRKFGAEVIRNVRGVGWLVTRDP</sequence>
<dbReference type="SUPFAM" id="SSF52172">
    <property type="entry name" value="CheY-like"/>
    <property type="match status" value="1"/>
</dbReference>
<keyword evidence="4" id="KW-0597">Phosphoprotein</keyword>
<dbReference type="Proteomes" id="UP000249185">
    <property type="component" value="Unassembled WGS sequence"/>
</dbReference>
<evidence type="ECO:0000313" key="8">
    <source>
        <dbReference type="EMBL" id="PZQ45759.1"/>
    </source>
</evidence>
<protein>
    <submittedName>
        <fullName evidence="8">DNA-binding response regulator</fullName>
    </submittedName>
</protein>
<dbReference type="Gene3D" id="6.10.250.690">
    <property type="match status" value="1"/>
</dbReference>
<dbReference type="GO" id="GO:0006355">
    <property type="term" value="P:regulation of DNA-templated transcription"/>
    <property type="evidence" value="ECO:0007669"/>
    <property type="project" value="InterPro"/>
</dbReference>
<organism evidence="8 9">
    <name type="scientific">Rhodovulum sulfidophilum</name>
    <name type="common">Rhodobacter sulfidophilus</name>
    <dbReference type="NCBI Taxonomy" id="35806"/>
    <lineage>
        <taxon>Bacteria</taxon>
        <taxon>Pseudomonadati</taxon>
        <taxon>Pseudomonadota</taxon>
        <taxon>Alphaproteobacteria</taxon>
        <taxon>Rhodobacterales</taxon>
        <taxon>Paracoccaceae</taxon>
        <taxon>Rhodovulum</taxon>
    </lineage>
</organism>
<dbReference type="PROSITE" id="PS51755">
    <property type="entry name" value="OMPR_PHOB"/>
    <property type="match status" value="1"/>
</dbReference>
<keyword evidence="3" id="KW-0804">Transcription</keyword>
<keyword evidence="2 5" id="KW-0238">DNA-binding</keyword>
<dbReference type="InterPro" id="IPR036388">
    <property type="entry name" value="WH-like_DNA-bd_sf"/>
</dbReference>
<dbReference type="Gene3D" id="1.10.10.10">
    <property type="entry name" value="Winged helix-like DNA-binding domain superfamily/Winged helix DNA-binding domain"/>
    <property type="match status" value="1"/>
</dbReference>
<dbReference type="InterPro" id="IPR001789">
    <property type="entry name" value="Sig_transdc_resp-reg_receiver"/>
</dbReference>
<dbReference type="CDD" id="cd00383">
    <property type="entry name" value="trans_reg_C"/>
    <property type="match status" value="1"/>
</dbReference>
<dbReference type="SMART" id="SM00448">
    <property type="entry name" value="REC"/>
    <property type="match status" value="1"/>
</dbReference>
<evidence type="ECO:0000256" key="3">
    <source>
        <dbReference type="ARBA" id="ARBA00023163"/>
    </source>
</evidence>
<dbReference type="Pfam" id="PF00072">
    <property type="entry name" value="Response_reg"/>
    <property type="match status" value="1"/>
</dbReference>
<comment type="caution">
    <text evidence="8">The sequence shown here is derived from an EMBL/GenBank/DDBJ whole genome shotgun (WGS) entry which is preliminary data.</text>
</comment>
<feature type="domain" description="OmpR/PhoB-type" evidence="7">
    <location>
        <begin position="124"/>
        <end position="218"/>
    </location>
</feature>
<dbReference type="PANTHER" id="PTHR48111">
    <property type="entry name" value="REGULATOR OF RPOS"/>
    <property type="match status" value="1"/>
</dbReference>
<dbReference type="Gene3D" id="3.40.50.2300">
    <property type="match status" value="1"/>
</dbReference>
<gene>
    <name evidence="8" type="ORF">DI556_22125</name>
</gene>
<dbReference type="Pfam" id="PF00486">
    <property type="entry name" value="Trans_reg_C"/>
    <property type="match status" value="1"/>
</dbReference>
<dbReference type="InterPro" id="IPR039420">
    <property type="entry name" value="WalR-like"/>
</dbReference>
<dbReference type="InterPro" id="IPR011006">
    <property type="entry name" value="CheY-like_superfamily"/>
</dbReference>
<name>A0A2W5N033_RHOSU</name>
<accession>A0A2W5N033</accession>
<dbReference type="AlphaFoldDB" id="A0A2W5N033"/>
<dbReference type="SMART" id="SM00862">
    <property type="entry name" value="Trans_reg_C"/>
    <property type="match status" value="1"/>
</dbReference>
<feature type="DNA-binding region" description="OmpR/PhoB-type" evidence="5">
    <location>
        <begin position="124"/>
        <end position="218"/>
    </location>
</feature>
<evidence type="ECO:0000256" key="2">
    <source>
        <dbReference type="ARBA" id="ARBA00023125"/>
    </source>
</evidence>
<evidence type="ECO:0000313" key="9">
    <source>
        <dbReference type="Proteomes" id="UP000249185"/>
    </source>
</evidence>
<dbReference type="InterPro" id="IPR001867">
    <property type="entry name" value="OmpR/PhoB-type_DNA-bd"/>
</dbReference>
<dbReference type="PROSITE" id="PS50110">
    <property type="entry name" value="RESPONSE_REGULATORY"/>
    <property type="match status" value="1"/>
</dbReference>
<evidence type="ECO:0000259" key="7">
    <source>
        <dbReference type="PROSITE" id="PS51755"/>
    </source>
</evidence>
<evidence type="ECO:0000256" key="4">
    <source>
        <dbReference type="PROSITE-ProRule" id="PRU00169"/>
    </source>
</evidence>
<dbReference type="GO" id="GO:0000976">
    <property type="term" value="F:transcription cis-regulatory region binding"/>
    <property type="evidence" value="ECO:0007669"/>
    <property type="project" value="TreeGrafter"/>
</dbReference>
<evidence type="ECO:0000256" key="5">
    <source>
        <dbReference type="PROSITE-ProRule" id="PRU01091"/>
    </source>
</evidence>
<reference evidence="8 9" key="1">
    <citation type="submission" date="2017-08" db="EMBL/GenBank/DDBJ databases">
        <title>Infants hospitalized years apart are colonized by the same room-sourced microbial strains.</title>
        <authorList>
            <person name="Brooks B."/>
            <person name="Olm M.R."/>
            <person name="Firek B.A."/>
            <person name="Baker R."/>
            <person name="Thomas B.C."/>
            <person name="Morowitz M.J."/>
            <person name="Banfield J.F."/>
        </authorList>
    </citation>
    <scope>NUCLEOTIDE SEQUENCE [LARGE SCALE GENOMIC DNA]</scope>
    <source>
        <strain evidence="8">S2_005_002_R2_34</strain>
    </source>
</reference>
<proteinExistence type="predicted"/>
<dbReference type="PANTHER" id="PTHR48111:SF67">
    <property type="entry name" value="TRANSCRIPTIONAL REGULATORY PROTEIN TCTD"/>
    <property type="match status" value="1"/>
</dbReference>
<evidence type="ECO:0000259" key="6">
    <source>
        <dbReference type="PROSITE" id="PS50110"/>
    </source>
</evidence>
<dbReference type="GO" id="GO:0032993">
    <property type="term" value="C:protein-DNA complex"/>
    <property type="evidence" value="ECO:0007669"/>
    <property type="project" value="TreeGrafter"/>
</dbReference>